<protein>
    <submittedName>
        <fullName evidence="2">Uncharacterized protein</fullName>
    </submittedName>
</protein>
<dbReference type="Proteomes" id="UP001498421">
    <property type="component" value="Unassembled WGS sequence"/>
</dbReference>
<feature type="compositionally biased region" description="Polar residues" evidence="1">
    <location>
        <begin position="90"/>
        <end position="102"/>
    </location>
</feature>
<organism evidence="2 3">
    <name type="scientific">Neonectria magnoliae</name>
    <dbReference type="NCBI Taxonomy" id="2732573"/>
    <lineage>
        <taxon>Eukaryota</taxon>
        <taxon>Fungi</taxon>
        <taxon>Dikarya</taxon>
        <taxon>Ascomycota</taxon>
        <taxon>Pezizomycotina</taxon>
        <taxon>Sordariomycetes</taxon>
        <taxon>Hypocreomycetidae</taxon>
        <taxon>Hypocreales</taxon>
        <taxon>Nectriaceae</taxon>
        <taxon>Neonectria</taxon>
    </lineage>
</organism>
<name>A0ABR1IF65_9HYPO</name>
<feature type="region of interest" description="Disordered" evidence="1">
    <location>
        <begin position="1"/>
        <end position="110"/>
    </location>
</feature>
<accession>A0ABR1IF65</accession>
<feature type="compositionally biased region" description="Low complexity" evidence="1">
    <location>
        <begin position="36"/>
        <end position="49"/>
    </location>
</feature>
<proteinExistence type="predicted"/>
<evidence type="ECO:0000256" key="1">
    <source>
        <dbReference type="SAM" id="MobiDB-lite"/>
    </source>
</evidence>
<gene>
    <name evidence="2" type="ORF">QQZ08_001149</name>
</gene>
<comment type="caution">
    <text evidence="2">The sequence shown here is derived from an EMBL/GenBank/DDBJ whole genome shotgun (WGS) entry which is preliminary data.</text>
</comment>
<dbReference type="EMBL" id="JAZAVK010000006">
    <property type="protein sequence ID" value="KAK7432204.1"/>
    <property type="molecule type" value="Genomic_DNA"/>
</dbReference>
<keyword evidence="3" id="KW-1185">Reference proteome</keyword>
<evidence type="ECO:0000313" key="3">
    <source>
        <dbReference type="Proteomes" id="UP001498421"/>
    </source>
</evidence>
<sequence>MSRIVKLVGSDTGLVAEAVHNHRNSNRPEPNPSSAPNPSQGSSSLQPGPRNNQEHSDDDDDGLSKADELAADGVAWGLNDMTERVAPPSYETSEAAQMPSPSDSDEVKAEKQDKLVLELVQMAKLPPTPKQRLPCPVILP</sequence>
<reference evidence="2 3" key="1">
    <citation type="journal article" date="2025" name="Microbiol. Resour. Announc.">
        <title>Draft genome sequences for Neonectria magnoliae and Neonectria punicea, canker pathogens of Liriodendron tulipifera and Acer saccharum in West Virginia.</title>
        <authorList>
            <person name="Petronek H.M."/>
            <person name="Kasson M.T."/>
            <person name="Metheny A.M."/>
            <person name="Stauder C.M."/>
            <person name="Lovett B."/>
            <person name="Lynch S.C."/>
            <person name="Garnas J.R."/>
            <person name="Kasson L.R."/>
            <person name="Stajich J.E."/>
        </authorList>
    </citation>
    <scope>NUCLEOTIDE SEQUENCE [LARGE SCALE GENOMIC DNA]</scope>
    <source>
        <strain evidence="2 3">NRRL 64651</strain>
    </source>
</reference>
<evidence type="ECO:0000313" key="2">
    <source>
        <dbReference type="EMBL" id="KAK7432204.1"/>
    </source>
</evidence>